<dbReference type="OrthoDB" id="9837416at2"/>
<dbReference type="KEGG" id="salk:FBQ74_17215"/>
<keyword evidence="1" id="KW-0614">Plasmid</keyword>
<evidence type="ECO:0000313" key="1">
    <source>
        <dbReference type="EMBL" id="QCZ95288.1"/>
    </source>
</evidence>
<protein>
    <submittedName>
        <fullName evidence="1">Uncharacterized protein</fullName>
    </submittedName>
</protein>
<geneLocation type="plasmid" evidence="1 2">
    <name>plas12</name>
</geneLocation>
<proteinExistence type="predicted"/>
<organism evidence="1 2">
    <name type="scientific">Salinimonas iocasae</name>
    <dbReference type="NCBI Taxonomy" id="2572577"/>
    <lineage>
        <taxon>Bacteria</taxon>
        <taxon>Pseudomonadati</taxon>
        <taxon>Pseudomonadota</taxon>
        <taxon>Gammaproteobacteria</taxon>
        <taxon>Alteromonadales</taxon>
        <taxon>Alteromonadaceae</taxon>
        <taxon>Alteromonas/Salinimonas group</taxon>
        <taxon>Salinimonas</taxon>
    </lineage>
</organism>
<reference evidence="1 2" key="1">
    <citation type="submission" date="2019-04" db="EMBL/GenBank/DDBJ databases">
        <title>Salinimonas iocasae sp. nov., a halophilic bacterium isolated from the outer tube casing of tubeworms in Okinawa Trough.</title>
        <authorList>
            <person name="Zhang H."/>
            <person name="Wang H."/>
            <person name="Li C."/>
        </authorList>
    </citation>
    <scope>NUCLEOTIDE SEQUENCE [LARGE SCALE GENOMIC DNA]</scope>
    <source>
        <strain evidence="1 2">KX18D6</strain>
        <plasmid evidence="1 2">plas12</plasmid>
    </source>
</reference>
<gene>
    <name evidence="1" type="ORF">FBQ74_17215</name>
</gene>
<dbReference type="EMBL" id="CP039853">
    <property type="protein sequence ID" value="QCZ95288.1"/>
    <property type="molecule type" value="Genomic_DNA"/>
</dbReference>
<keyword evidence="2" id="KW-1185">Reference proteome</keyword>
<evidence type="ECO:0000313" key="2">
    <source>
        <dbReference type="Proteomes" id="UP000304912"/>
    </source>
</evidence>
<name>A0A5B7YIG1_9ALTE</name>
<accession>A0A5B7YIG1</accession>
<dbReference type="AlphaFoldDB" id="A0A5B7YIG1"/>
<dbReference type="Proteomes" id="UP000304912">
    <property type="component" value="Plasmid plas12"/>
</dbReference>
<sequence>MNCKMDSVLPGATYCEILTIDMQHILGRHNETEAFEEWRFISQVSSYANLNNDVGHIYELIVSMAINHSGVPDLLRPAFRRAREFGYKYIKSKK</sequence>